<keyword evidence="3" id="KW-1185">Reference proteome</keyword>
<name>A0AAV5DGM8_ELECO</name>
<evidence type="ECO:0000313" key="3">
    <source>
        <dbReference type="Proteomes" id="UP001054889"/>
    </source>
</evidence>
<keyword evidence="1" id="KW-0472">Membrane</keyword>
<accession>A0AAV5DGM8</accession>
<proteinExistence type="predicted"/>
<dbReference type="AlphaFoldDB" id="A0AAV5DGM8"/>
<dbReference type="EMBL" id="BQKI01000016">
    <property type="protein sequence ID" value="GJN09484.1"/>
    <property type="molecule type" value="Genomic_DNA"/>
</dbReference>
<keyword evidence="1" id="KW-1133">Transmembrane helix</keyword>
<evidence type="ECO:0000256" key="1">
    <source>
        <dbReference type="SAM" id="Phobius"/>
    </source>
</evidence>
<organism evidence="2 3">
    <name type="scientific">Eleusine coracana subsp. coracana</name>
    <dbReference type="NCBI Taxonomy" id="191504"/>
    <lineage>
        <taxon>Eukaryota</taxon>
        <taxon>Viridiplantae</taxon>
        <taxon>Streptophyta</taxon>
        <taxon>Embryophyta</taxon>
        <taxon>Tracheophyta</taxon>
        <taxon>Spermatophyta</taxon>
        <taxon>Magnoliopsida</taxon>
        <taxon>Liliopsida</taxon>
        <taxon>Poales</taxon>
        <taxon>Poaceae</taxon>
        <taxon>PACMAD clade</taxon>
        <taxon>Chloridoideae</taxon>
        <taxon>Cynodonteae</taxon>
        <taxon>Eleusininae</taxon>
        <taxon>Eleusine</taxon>
    </lineage>
</organism>
<keyword evidence="1" id="KW-0812">Transmembrane</keyword>
<dbReference type="PANTHER" id="PTHR46996">
    <property type="entry name" value="OS05G0488500 PROTEIN"/>
    <property type="match status" value="1"/>
</dbReference>
<feature type="transmembrane region" description="Helical" evidence="1">
    <location>
        <begin position="6"/>
        <end position="27"/>
    </location>
</feature>
<evidence type="ECO:0000313" key="2">
    <source>
        <dbReference type="EMBL" id="GJN09484.1"/>
    </source>
</evidence>
<sequence>MAAVDAIILLIMLAALGFLVPYAKLVLKLSAQLHPATSCVFATIFFGTAVIVTIVVWVVLGHLVRKRGKPRCRGLNKAMEFEGLRVGCPASTTRLALLVAARVRPIELGDEHHELKAELN</sequence>
<dbReference type="PANTHER" id="PTHR46996:SF6">
    <property type="entry name" value="OS05G0488500 PROTEIN"/>
    <property type="match status" value="1"/>
</dbReference>
<dbReference type="Proteomes" id="UP001054889">
    <property type="component" value="Unassembled WGS sequence"/>
</dbReference>
<gene>
    <name evidence="2" type="primary">ga27495</name>
    <name evidence="2" type="ORF">PR202_ga27495</name>
</gene>
<feature type="transmembrane region" description="Helical" evidence="1">
    <location>
        <begin position="39"/>
        <end position="60"/>
    </location>
</feature>
<reference evidence="2" key="1">
    <citation type="journal article" date="2018" name="DNA Res.">
        <title>Multiple hybrid de novo genome assembly of finger millet, an orphan allotetraploid crop.</title>
        <authorList>
            <person name="Hatakeyama M."/>
            <person name="Aluri S."/>
            <person name="Balachadran M.T."/>
            <person name="Sivarajan S.R."/>
            <person name="Patrignani A."/>
            <person name="Gruter S."/>
            <person name="Poveda L."/>
            <person name="Shimizu-Inatsugi R."/>
            <person name="Baeten J."/>
            <person name="Francoijs K.J."/>
            <person name="Nataraja K.N."/>
            <person name="Reddy Y.A.N."/>
            <person name="Phadnis S."/>
            <person name="Ravikumar R.L."/>
            <person name="Schlapbach R."/>
            <person name="Sreeman S.M."/>
            <person name="Shimizu K.K."/>
        </authorList>
    </citation>
    <scope>NUCLEOTIDE SEQUENCE</scope>
</reference>
<reference evidence="2" key="2">
    <citation type="submission" date="2021-12" db="EMBL/GenBank/DDBJ databases">
        <title>Resequencing data analysis of finger millet.</title>
        <authorList>
            <person name="Hatakeyama M."/>
            <person name="Aluri S."/>
            <person name="Balachadran M.T."/>
            <person name="Sivarajan S.R."/>
            <person name="Poveda L."/>
            <person name="Shimizu-Inatsugi R."/>
            <person name="Schlapbach R."/>
            <person name="Sreeman S.M."/>
            <person name="Shimizu K.K."/>
        </authorList>
    </citation>
    <scope>NUCLEOTIDE SEQUENCE</scope>
</reference>
<protein>
    <submittedName>
        <fullName evidence="2">Uncharacterized protein</fullName>
    </submittedName>
</protein>
<comment type="caution">
    <text evidence="2">The sequence shown here is derived from an EMBL/GenBank/DDBJ whole genome shotgun (WGS) entry which is preliminary data.</text>
</comment>